<dbReference type="NCBIfam" id="TIGR00254">
    <property type="entry name" value="GGDEF"/>
    <property type="match status" value="1"/>
</dbReference>
<keyword evidence="1" id="KW-1133">Transmembrane helix</keyword>
<feature type="domain" description="EAL" evidence="2">
    <location>
        <begin position="508"/>
        <end position="761"/>
    </location>
</feature>
<dbReference type="Proteomes" id="UP000612899">
    <property type="component" value="Unassembled WGS sequence"/>
</dbReference>
<evidence type="ECO:0000256" key="1">
    <source>
        <dbReference type="SAM" id="Phobius"/>
    </source>
</evidence>
<dbReference type="InterPro" id="IPR052155">
    <property type="entry name" value="Biofilm_reg_signaling"/>
</dbReference>
<dbReference type="EMBL" id="BONY01000003">
    <property type="protein sequence ID" value="GIH02592.1"/>
    <property type="molecule type" value="Genomic_DNA"/>
</dbReference>
<feature type="transmembrane region" description="Helical" evidence="1">
    <location>
        <begin position="68"/>
        <end position="87"/>
    </location>
</feature>
<dbReference type="InterPro" id="IPR035919">
    <property type="entry name" value="EAL_sf"/>
</dbReference>
<name>A0A8J3VDM2_9ACTN</name>
<dbReference type="CDD" id="cd01948">
    <property type="entry name" value="EAL"/>
    <property type="match status" value="1"/>
</dbReference>
<accession>A0A8J3VDM2</accession>
<protein>
    <submittedName>
        <fullName evidence="4">GGDEF-domain containing protein</fullName>
    </submittedName>
</protein>
<dbReference type="SUPFAM" id="SSF55073">
    <property type="entry name" value="Nucleotide cyclase"/>
    <property type="match status" value="1"/>
</dbReference>
<keyword evidence="1" id="KW-0812">Transmembrane</keyword>
<dbReference type="Pfam" id="PF00563">
    <property type="entry name" value="EAL"/>
    <property type="match status" value="1"/>
</dbReference>
<dbReference type="Pfam" id="PF00990">
    <property type="entry name" value="GGDEF"/>
    <property type="match status" value="1"/>
</dbReference>
<dbReference type="InterPro" id="IPR029787">
    <property type="entry name" value="Nucleotide_cyclase"/>
</dbReference>
<keyword evidence="1" id="KW-0472">Membrane</keyword>
<dbReference type="SUPFAM" id="SSF141868">
    <property type="entry name" value="EAL domain-like"/>
    <property type="match status" value="1"/>
</dbReference>
<feature type="transmembrane region" description="Helical" evidence="1">
    <location>
        <begin position="99"/>
        <end position="120"/>
    </location>
</feature>
<feature type="transmembrane region" description="Helical" evidence="1">
    <location>
        <begin position="228"/>
        <end position="247"/>
    </location>
</feature>
<feature type="transmembrane region" description="Helical" evidence="1">
    <location>
        <begin position="7"/>
        <end position="27"/>
    </location>
</feature>
<evidence type="ECO:0000313" key="5">
    <source>
        <dbReference type="Proteomes" id="UP000612899"/>
    </source>
</evidence>
<comment type="caution">
    <text evidence="4">The sequence shown here is derived from an EMBL/GenBank/DDBJ whole genome shotgun (WGS) entry which is preliminary data.</text>
</comment>
<feature type="transmembrane region" description="Helical" evidence="1">
    <location>
        <begin position="268"/>
        <end position="289"/>
    </location>
</feature>
<dbReference type="RefSeq" id="WP_203906538.1">
    <property type="nucleotide sequence ID" value="NZ_BONY01000003.1"/>
</dbReference>
<keyword evidence="5" id="KW-1185">Reference proteome</keyword>
<organism evidence="4 5">
    <name type="scientific">Rhizocola hellebori</name>
    <dbReference type="NCBI Taxonomy" id="1392758"/>
    <lineage>
        <taxon>Bacteria</taxon>
        <taxon>Bacillati</taxon>
        <taxon>Actinomycetota</taxon>
        <taxon>Actinomycetes</taxon>
        <taxon>Micromonosporales</taxon>
        <taxon>Micromonosporaceae</taxon>
        <taxon>Rhizocola</taxon>
    </lineage>
</organism>
<dbReference type="AlphaFoldDB" id="A0A8J3VDM2"/>
<evidence type="ECO:0000259" key="3">
    <source>
        <dbReference type="PROSITE" id="PS50887"/>
    </source>
</evidence>
<proteinExistence type="predicted"/>
<gene>
    <name evidence="4" type="ORF">Rhe02_06590</name>
</gene>
<dbReference type="Gene3D" id="3.20.20.450">
    <property type="entry name" value="EAL domain"/>
    <property type="match status" value="1"/>
</dbReference>
<feature type="transmembrane region" description="Helical" evidence="1">
    <location>
        <begin position="200"/>
        <end position="222"/>
    </location>
</feature>
<reference evidence="4" key="1">
    <citation type="submission" date="2021-01" db="EMBL/GenBank/DDBJ databases">
        <title>Whole genome shotgun sequence of Rhizocola hellebori NBRC 109834.</title>
        <authorList>
            <person name="Komaki H."/>
            <person name="Tamura T."/>
        </authorList>
    </citation>
    <scope>NUCLEOTIDE SEQUENCE</scope>
    <source>
        <strain evidence="4">NBRC 109834</strain>
    </source>
</reference>
<dbReference type="Gene3D" id="3.30.70.270">
    <property type="match status" value="1"/>
</dbReference>
<dbReference type="InterPro" id="IPR000160">
    <property type="entry name" value="GGDEF_dom"/>
</dbReference>
<dbReference type="SMART" id="SM00267">
    <property type="entry name" value="GGDEF"/>
    <property type="match status" value="1"/>
</dbReference>
<dbReference type="PROSITE" id="PS50887">
    <property type="entry name" value="GGDEF"/>
    <property type="match status" value="1"/>
</dbReference>
<feature type="transmembrane region" description="Helical" evidence="1">
    <location>
        <begin position="164"/>
        <end position="188"/>
    </location>
</feature>
<dbReference type="SMART" id="SM00052">
    <property type="entry name" value="EAL"/>
    <property type="match status" value="1"/>
</dbReference>
<evidence type="ECO:0000313" key="4">
    <source>
        <dbReference type="EMBL" id="GIH02592.1"/>
    </source>
</evidence>
<dbReference type="InterPro" id="IPR001633">
    <property type="entry name" value="EAL_dom"/>
</dbReference>
<dbReference type="PANTHER" id="PTHR44757:SF2">
    <property type="entry name" value="BIOFILM ARCHITECTURE MAINTENANCE PROTEIN MBAA"/>
    <property type="match status" value="1"/>
</dbReference>
<feature type="transmembrane region" description="Helical" evidence="1">
    <location>
        <begin position="132"/>
        <end position="152"/>
    </location>
</feature>
<dbReference type="InterPro" id="IPR043128">
    <property type="entry name" value="Rev_trsase/Diguanyl_cyclase"/>
</dbReference>
<dbReference type="CDD" id="cd01949">
    <property type="entry name" value="GGDEF"/>
    <property type="match status" value="1"/>
</dbReference>
<feature type="transmembrane region" description="Helical" evidence="1">
    <location>
        <begin position="39"/>
        <end position="56"/>
    </location>
</feature>
<feature type="domain" description="GGDEF" evidence="3">
    <location>
        <begin position="369"/>
        <end position="501"/>
    </location>
</feature>
<sequence length="766" mass="81911">MTVTPARVLAVIGAAVTVGVVAQLLYAGHPTAATVWDDTGQLVAGLAAMVSCFWNGWRSRGPQRTWRLVLGIGFAGWSIGMAMWAWYQIIENIGLPSPSAADAGFLTLPVFALAALLVLAANRPWRPPHAVLILDALVVVGSLFILTWATSLGGVVQAGAPTPAAFAVAIAYPASDLVLVTIMVLLVVFGRSNPRQLPALLTLVLGLVALSVSDSFFAYLVSLGAEEMPPIFDIGFIAGPALVALAATDRGKRRPEDGNRGRDKAYELAYLLLPYVPLAATGVLISIQLATGETIDTTEKVVGLLVLCMVVARQLITLLENRMLLERVRYGQARLEHQAFHDPLTGLANRALFHDRLAEAVEAYRLEHRPIGLLFIDLDDFKLVNDSYGHETGDMVLCGVADRLRTCMSGVDVVARLGGDEFAVLLCGGTEPEAAGELIREVLLPPFRFGDRQVSVSASIGAAVTAEQEPDLTADALLRRVDAAMYDGKQNGKGVMMIYRSDLAAWAHPDLPTLLAAAVRGEPHAGAIEVYYQPIVRLSDGAIVAIESLARWTSPQLGRVPPLVFVAAAERAGLVAALDDLVLDIACRETATLADLQVHVNISAGRLGCPLLEATVRDTLTRHGLDGSRLVLEITETSRIPDLEAAADSTRRLRDVGVGLAIDDFGTGYNTLAHLHTLPVDTVKLDYSLITPTANSERAEAIGRSVVSISRALGISVIAEGVQTQAQVVKLQRWGCHLGQGYLYGRPAPLTELRLTLAESPQKSLR</sequence>
<dbReference type="PANTHER" id="PTHR44757">
    <property type="entry name" value="DIGUANYLATE CYCLASE DGCP"/>
    <property type="match status" value="1"/>
</dbReference>
<dbReference type="PROSITE" id="PS50883">
    <property type="entry name" value="EAL"/>
    <property type="match status" value="1"/>
</dbReference>
<evidence type="ECO:0000259" key="2">
    <source>
        <dbReference type="PROSITE" id="PS50883"/>
    </source>
</evidence>